<dbReference type="EMBL" id="VIGI01000002">
    <property type="protein sequence ID" value="KAB8303063.1"/>
    <property type="molecule type" value="Genomic_DNA"/>
</dbReference>
<proteinExistence type="predicted"/>
<dbReference type="SUPFAM" id="SSF52113">
    <property type="entry name" value="BRCT domain"/>
    <property type="match status" value="1"/>
</dbReference>
<reference evidence="2 3" key="1">
    <citation type="submission" date="2019-06" db="EMBL/GenBank/DDBJ databases">
        <title>Genome Sequence of the Brown Rot Fungal Pathogen Monilinia laxa.</title>
        <authorList>
            <person name="De Miccolis Angelini R.M."/>
            <person name="Landi L."/>
            <person name="Abate D."/>
            <person name="Pollastro S."/>
            <person name="Romanazzi G."/>
            <person name="Faretra F."/>
        </authorList>
    </citation>
    <scope>NUCLEOTIDE SEQUENCE [LARGE SCALE GENOMIC DNA]</scope>
    <source>
        <strain evidence="2 3">Mlax316</strain>
    </source>
</reference>
<comment type="caution">
    <text evidence="2">The sequence shown here is derived from an EMBL/GenBank/DDBJ whole genome shotgun (WGS) entry which is preliminary data.</text>
</comment>
<dbReference type="SMART" id="SM00292">
    <property type="entry name" value="BRCT"/>
    <property type="match status" value="1"/>
</dbReference>
<gene>
    <name evidence="2" type="ORF">EYC80_004516</name>
</gene>
<evidence type="ECO:0000313" key="2">
    <source>
        <dbReference type="EMBL" id="KAB8303063.1"/>
    </source>
</evidence>
<dbReference type="InterPro" id="IPR036420">
    <property type="entry name" value="BRCT_dom_sf"/>
</dbReference>
<dbReference type="Pfam" id="PF00533">
    <property type="entry name" value="BRCT"/>
    <property type="match status" value="1"/>
</dbReference>
<keyword evidence="3" id="KW-1185">Reference proteome</keyword>
<protein>
    <recommendedName>
        <fullName evidence="1">BRCT domain-containing protein</fullName>
    </recommendedName>
</protein>
<dbReference type="AlphaFoldDB" id="A0A5N6KH03"/>
<name>A0A5N6KH03_MONLA</name>
<dbReference type="InterPro" id="IPR001357">
    <property type="entry name" value="BRCT_dom"/>
</dbReference>
<evidence type="ECO:0000259" key="1">
    <source>
        <dbReference type="PROSITE" id="PS50172"/>
    </source>
</evidence>
<accession>A0A5N6KH03</accession>
<dbReference type="Proteomes" id="UP000326757">
    <property type="component" value="Unassembled WGS sequence"/>
</dbReference>
<evidence type="ECO:0000313" key="3">
    <source>
        <dbReference type="Proteomes" id="UP000326757"/>
    </source>
</evidence>
<dbReference type="PROSITE" id="PS50172">
    <property type="entry name" value="BRCT"/>
    <property type="match status" value="1"/>
</dbReference>
<feature type="domain" description="BRCT" evidence="1">
    <location>
        <begin position="140"/>
        <end position="247"/>
    </location>
</feature>
<dbReference type="OrthoDB" id="427711at2759"/>
<organism evidence="2 3">
    <name type="scientific">Monilinia laxa</name>
    <name type="common">Brown rot fungus</name>
    <name type="synonym">Sclerotinia laxa</name>
    <dbReference type="NCBI Taxonomy" id="61186"/>
    <lineage>
        <taxon>Eukaryota</taxon>
        <taxon>Fungi</taxon>
        <taxon>Dikarya</taxon>
        <taxon>Ascomycota</taxon>
        <taxon>Pezizomycotina</taxon>
        <taxon>Leotiomycetes</taxon>
        <taxon>Helotiales</taxon>
        <taxon>Sclerotiniaceae</taxon>
        <taxon>Monilinia</taxon>
    </lineage>
</organism>
<sequence length="269" mass="29192">MHEKINMVPPKPPIAAAAKPIFGAHFDAWNSSATGHQRAENKIGGSTGWRESRAVKLGHQFKSGGTGGKRISDRVGAGSEDWDEKANALIPKGVKSRARQSVSDMLVGKPGLPISAEDRLMEMRRLEDESKVEDEDLARKSRGIFDELVIYINGSTYPLVSDHKLKQLLAENGARMSMHLGRRQVTHIILGKPSQGVGSGAGGGLAGGKLEKEIRRIGGCGVKYVGVEWVLESIKAGKRLPETRFSNLKVAPKGQRSVYDMFKNTANVD</sequence>
<dbReference type="Gene3D" id="3.40.50.10190">
    <property type="entry name" value="BRCT domain"/>
    <property type="match status" value="1"/>
</dbReference>